<organism evidence="3 4">
    <name type="scientific">Stephania cephalantha</name>
    <dbReference type="NCBI Taxonomy" id="152367"/>
    <lineage>
        <taxon>Eukaryota</taxon>
        <taxon>Viridiplantae</taxon>
        <taxon>Streptophyta</taxon>
        <taxon>Embryophyta</taxon>
        <taxon>Tracheophyta</taxon>
        <taxon>Spermatophyta</taxon>
        <taxon>Magnoliopsida</taxon>
        <taxon>Ranunculales</taxon>
        <taxon>Menispermaceae</taxon>
        <taxon>Menispermoideae</taxon>
        <taxon>Cissampelideae</taxon>
        <taxon>Stephania</taxon>
    </lineage>
</organism>
<feature type="compositionally biased region" description="Polar residues" evidence="1">
    <location>
        <begin position="302"/>
        <end position="322"/>
    </location>
</feature>
<dbReference type="GO" id="GO:0004534">
    <property type="term" value="F:5'-3' RNA exonuclease activity"/>
    <property type="evidence" value="ECO:0007669"/>
    <property type="project" value="TreeGrafter"/>
</dbReference>
<evidence type="ECO:0000256" key="1">
    <source>
        <dbReference type="SAM" id="MobiDB-lite"/>
    </source>
</evidence>
<feature type="region of interest" description="Disordered" evidence="1">
    <location>
        <begin position="234"/>
        <end position="336"/>
    </location>
</feature>
<feature type="domain" description="Xrn1 helical" evidence="2">
    <location>
        <begin position="1"/>
        <end position="125"/>
    </location>
</feature>
<protein>
    <recommendedName>
        <fullName evidence="2">Xrn1 helical domain-containing protein</fullName>
    </recommendedName>
</protein>
<feature type="compositionally biased region" description="Basic and acidic residues" evidence="1">
    <location>
        <begin position="282"/>
        <end position="300"/>
    </location>
</feature>
<comment type="caution">
    <text evidence="3">The sequence shown here is derived from an EMBL/GenBank/DDBJ whole genome shotgun (WGS) entry which is preliminary data.</text>
</comment>
<dbReference type="Gene3D" id="1.25.40.1050">
    <property type="match status" value="1"/>
</dbReference>
<accession>A0AAP0JU24</accession>
<dbReference type="Proteomes" id="UP001419268">
    <property type="component" value="Unassembled WGS sequence"/>
</dbReference>
<evidence type="ECO:0000259" key="2">
    <source>
        <dbReference type="Pfam" id="PF17846"/>
    </source>
</evidence>
<feature type="compositionally biased region" description="Basic and acidic residues" evidence="1">
    <location>
        <begin position="325"/>
        <end position="336"/>
    </location>
</feature>
<dbReference type="GO" id="GO:0005634">
    <property type="term" value="C:nucleus"/>
    <property type="evidence" value="ECO:0007669"/>
    <property type="project" value="TreeGrafter"/>
</dbReference>
<feature type="compositionally biased region" description="Basic and acidic residues" evidence="1">
    <location>
        <begin position="259"/>
        <end position="269"/>
    </location>
</feature>
<evidence type="ECO:0000313" key="3">
    <source>
        <dbReference type="EMBL" id="KAK9139874.1"/>
    </source>
</evidence>
<proteinExistence type="predicted"/>
<name>A0AAP0JU24_9MAGN</name>
<dbReference type="AlphaFoldDB" id="A0AAP0JU24"/>
<reference evidence="3 4" key="1">
    <citation type="submission" date="2024-01" db="EMBL/GenBank/DDBJ databases">
        <title>Genome assemblies of Stephania.</title>
        <authorList>
            <person name="Yang L."/>
        </authorList>
    </citation>
    <scope>NUCLEOTIDE SEQUENCE [LARGE SCALE GENOMIC DNA]</scope>
    <source>
        <strain evidence="3">JXDWG</strain>
        <tissue evidence="3">Leaf</tissue>
    </source>
</reference>
<dbReference type="EMBL" id="JBBNAG010000004">
    <property type="protein sequence ID" value="KAK9139874.1"/>
    <property type="molecule type" value="Genomic_DNA"/>
</dbReference>
<dbReference type="PANTHER" id="PTHR12341:SF74">
    <property type="entry name" value="5'-3' EXORIBONUCLEASE 4"/>
    <property type="match status" value="1"/>
</dbReference>
<gene>
    <name evidence="3" type="ORF">Scep_009555</name>
</gene>
<evidence type="ECO:0000313" key="4">
    <source>
        <dbReference type="Proteomes" id="UP001419268"/>
    </source>
</evidence>
<dbReference type="GO" id="GO:0000956">
    <property type="term" value="P:nuclear-transcribed mRNA catabolic process"/>
    <property type="evidence" value="ECO:0007669"/>
    <property type="project" value="TreeGrafter"/>
</dbReference>
<dbReference type="InterPro" id="IPR027073">
    <property type="entry name" value="5_3_exoribonuclease"/>
</dbReference>
<keyword evidence="4" id="KW-1185">Reference proteome</keyword>
<feature type="compositionally biased region" description="Polar residues" evidence="1">
    <location>
        <begin position="271"/>
        <end position="280"/>
    </location>
</feature>
<dbReference type="Pfam" id="PF17846">
    <property type="entry name" value="XRN_M"/>
    <property type="match status" value="1"/>
</dbReference>
<dbReference type="PANTHER" id="PTHR12341">
    <property type="entry name" value="5'-&gt;3' EXORIBONUCLEASE"/>
    <property type="match status" value="1"/>
</dbReference>
<sequence>MNGKRFAWQGVVKLPFIDETRLLGETKKLEHTLTEEERVRNSVMQDLLYVHVNHPLGAQIALYYKCYFELDVEERVPCKIDPSTSDGMNGYLWLSKRNGYIQVFPSPIKGLGDVENNQVLLSNFLLQCCIFEPSIPPAYSRTSQGRQRYQGRSRWPCFGRSSSSASQEHAADQTSLLCSVCQPTFPTQYDLGLQDMKEWLQLPNKQKERDGILVQDQVFRIELWFGFRNGVSGSRIEAPRRPQDPTPSSSKAGNSNDLTQHHMIEEKRWNSRVQQDQISNVKRRDDLRSGESGFRIEDGTSYRLSSQMPSKSSETGSSNDVSTAAHEEERREIQFK</sequence>
<dbReference type="InterPro" id="IPR041412">
    <property type="entry name" value="Xrn1_helical"/>
</dbReference>
<dbReference type="GO" id="GO:0003723">
    <property type="term" value="F:RNA binding"/>
    <property type="evidence" value="ECO:0007669"/>
    <property type="project" value="TreeGrafter"/>
</dbReference>
<feature type="compositionally biased region" description="Polar residues" evidence="1">
    <location>
        <begin position="246"/>
        <end position="258"/>
    </location>
</feature>